<dbReference type="PANTHER" id="PTHR43003">
    <property type="entry name" value="DNA-3-METHYLADENINE GLYCOSYLASE"/>
    <property type="match status" value="1"/>
</dbReference>
<evidence type="ECO:0000313" key="7">
    <source>
        <dbReference type="Proteomes" id="UP001203284"/>
    </source>
</evidence>
<evidence type="ECO:0000259" key="5">
    <source>
        <dbReference type="SMART" id="SM00478"/>
    </source>
</evidence>
<dbReference type="InterPro" id="IPR003265">
    <property type="entry name" value="HhH-GPD_domain"/>
</dbReference>
<evidence type="ECO:0000256" key="1">
    <source>
        <dbReference type="ARBA" id="ARBA00000086"/>
    </source>
</evidence>
<evidence type="ECO:0000256" key="4">
    <source>
        <dbReference type="ARBA" id="ARBA00023204"/>
    </source>
</evidence>
<dbReference type="Gene3D" id="1.10.340.30">
    <property type="entry name" value="Hypothetical protein, domain 2"/>
    <property type="match status" value="1"/>
</dbReference>
<name>A0ABT0DDQ8_9HYPH</name>
<dbReference type="CDD" id="cd00056">
    <property type="entry name" value="ENDO3c"/>
    <property type="match status" value="1"/>
</dbReference>
<dbReference type="RefSeq" id="WP_247029980.1">
    <property type="nucleotide sequence ID" value="NZ_JALKCH010000009.1"/>
</dbReference>
<dbReference type="EMBL" id="JALKCH010000009">
    <property type="protein sequence ID" value="MCK0198078.1"/>
    <property type="molecule type" value="Genomic_DNA"/>
</dbReference>
<dbReference type="Proteomes" id="UP001203284">
    <property type="component" value="Unassembled WGS sequence"/>
</dbReference>
<keyword evidence="7" id="KW-1185">Reference proteome</keyword>
<dbReference type="InterPro" id="IPR011257">
    <property type="entry name" value="DNA_glycosylase"/>
</dbReference>
<dbReference type="Pfam" id="PF00730">
    <property type="entry name" value="HhH-GPD"/>
    <property type="match status" value="1"/>
</dbReference>
<keyword evidence="3" id="KW-0227">DNA damage</keyword>
<feature type="domain" description="HhH-GPD" evidence="5">
    <location>
        <begin position="57"/>
        <end position="210"/>
    </location>
</feature>
<dbReference type="SUPFAM" id="SSF48150">
    <property type="entry name" value="DNA-glycosylase"/>
    <property type="match status" value="1"/>
</dbReference>
<dbReference type="InterPro" id="IPR051912">
    <property type="entry name" value="Alkylbase_DNA_Glycosylase/TA"/>
</dbReference>
<proteinExistence type="predicted"/>
<reference evidence="6 7" key="1">
    <citation type="submission" date="2022-04" db="EMBL/GenBank/DDBJ databases">
        <authorList>
            <person name="Grouzdev D.S."/>
            <person name="Pantiukh K.S."/>
            <person name="Krutkina M.S."/>
        </authorList>
    </citation>
    <scope>NUCLEOTIDE SEQUENCE [LARGE SCALE GENOMIC DNA]</scope>
    <source>
        <strain evidence="6 7">6x-1</strain>
    </source>
</reference>
<protein>
    <recommendedName>
        <fullName evidence="2">DNA-3-methyladenine glycosylase II</fullName>
        <ecNumber evidence="2">3.2.2.21</ecNumber>
    </recommendedName>
</protein>
<dbReference type="PANTHER" id="PTHR43003:SF13">
    <property type="entry name" value="DNA-3-METHYLADENINE GLYCOSYLASE 2"/>
    <property type="match status" value="1"/>
</dbReference>
<evidence type="ECO:0000256" key="2">
    <source>
        <dbReference type="ARBA" id="ARBA00012000"/>
    </source>
</evidence>
<sequence>MGARETEETLADQPAFLAAVDRLVGLDARFGAIREACGVPALRRRPGGFPGLAAIILAQQVSTASARAITARLESACGGAITPETVLALREEGLAAVGLSRPKIRSTLGIAARLAAGEADLAAIDVLPSAAAAIELMRLPGVGPWTAEVYLLFALGRADAFPAGDLALQVAAAEAFGLRGRCSALELTALAEGWRPLRGVAAQMLWAAYAAPRGRQAVPA</sequence>
<accession>A0ABT0DDQ8</accession>
<comment type="caution">
    <text evidence="6">The sequence shown here is derived from an EMBL/GenBank/DDBJ whole genome shotgun (WGS) entry which is preliminary data.</text>
</comment>
<keyword evidence="4" id="KW-0234">DNA repair</keyword>
<dbReference type="EC" id="3.2.2.21" evidence="2"/>
<dbReference type="Gene3D" id="1.10.1670.40">
    <property type="match status" value="1"/>
</dbReference>
<dbReference type="SMART" id="SM00478">
    <property type="entry name" value="ENDO3c"/>
    <property type="match status" value="1"/>
</dbReference>
<evidence type="ECO:0000313" key="6">
    <source>
        <dbReference type="EMBL" id="MCK0198078.1"/>
    </source>
</evidence>
<comment type="catalytic activity">
    <reaction evidence="1">
        <text>Hydrolysis of alkylated DNA, releasing 3-methyladenine, 3-methylguanine, 7-methylguanine and 7-methyladenine.</text>
        <dbReference type="EC" id="3.2.2.21"/>
    </reaction>
</comment>
<organism evidence="6 7">
    <name type="scientific">Ancylobacter crimeensis</name>
    <dbReference type="NCBI Taxonomy" id="2579147"/>
    <lineage>
        <taxon>Bacteria</taxon>
        <taxon>Pseudomonadati</taxon>
        <taxon>Pseudomonadota</taxon>
        <taxon>Alphaproteobacteria</taxon>
        <taxon>Hyphomicrobiales</taxon>
        <taxon>Xanthobacteraceae</taxon>
        <taxon>Ancylobacter</taxon>
    </lineage>
</organism>
<gene>
    <name evidence="6" type="ORF">MWN34_14275</name>
</gene>
<evidence type="ECO:0000256" key="3">
    <source>
        <dbReference type="ARBA" id="ARBA00022763"/>
    </source>
</evidence>